<dbReference type="InterPro" id="IPR036388">
    <property type="entry name" value="WH-like_DNA-bd_sf"/>
</dbReference>
<dbReference type="PANTHER" id="PTHR30118:SF15">
    <property type="entry name" value="TRANSCRIPTIONAL REGULATORY PROTEIN"/>
    <property type="match status" value="1"/>
</dbReference>
<dbReference type="RefSeq" id="WP_149673521.1">
    <property type="nucleotide sequence ID" value="NZ_VTUZ01000025.1"/>
</dbReference>
<dbReference type="Proteomes" id="UP000325273">
    <property type="component" value="Unassembled WGS sequence"/>
</dbReference>
<dbReference type="PANTHER" id="PTHR30118">
    <property type="entry name" value="HTH-TYPE TRANSCRIPTIONAL REGULATOR LEUO-RELATED"/>
    <property type="match status" value="1"/>
</dbReference>
<protein>
    <submittedName>
        <fullName evidence="6">LysR family transcriptional regulator</fullName>
    </submittedName>
</protein>
<dbReference type="CDD" id="cd08459">
    <property type="entry name" value="PBP2_DntR_NahR_LinR_like"/>
    <property type="match status" value="1"/>
</dbReference>
<dbReference type="Gene3D" id="3.40.190.10">
    <property type="entry name" value="Periplasmic binding protein-like II"/>
    <property type="match status" value="2"/>
</dbReference>
<keyword evidence="4" id="KW-0804">Transcription</keyword>
<dbReference type="SUPFAM" id="SSF53850">
    <property type="entry name" value="Periplasmic binding protein-like II"/>
    <property type="match status" value="1"/>
</dbReference>
<dbReference type="GO" id="GO:0003700">
    <property type="term" value="F:DNA-binding transcription factor activity"/>
    <property type="evidence" value="ECO:0007669"/>
    <property type="project" value="InterPro"/>
</dbReference>
<accession>A0A5B0GN84</accession>
<evidence type="ECO:0000256" key="3">
    <source>
        <dbReference type="ARBA" id="ARBA00023125"/>
    </source>
</evidence>
<dbReference type="Gene3D" id="1.10.10.10">
    <property type="entry name" value="Winged helix-like DNA-binding domain superfamily/Winged helix DNA-binding domain"/>
    <property type="match status" value="1"/>
</dbReference>
<organism evidence="6 7">
    <name type="scientific">Paraburkholderia panacisoli</name>
    <dbReference type="NCBI Taxonomy" id="2603818"/>
    <lineage>
        <taxon>Bacteria</taxon>
        <taxon>Pseudomonadati</taxon>
        <taxon>Pseudomonadota</taxon>
        <taxon>Betaproteobacteria</taxon>
        <taxon>Burkholderiales</taxon>
        <taxon>Burkholderiaceae</taxon>
        <taxon>Paraburkholderia</taxon>
    </lineage>
</organism>
<dbReference type="AlphaFoldDB" id="A0A5B0GN84"/>
<evidence type="ECO:0000256" key="1">
    <source>
        <dbReference type="ARBA" id="ARBA00009437"/>
    </source>
</evidence>
<evidence type="ECO:0000256" key="2">
    <source>
        <dbReference type="ARBA" id="ARBA00023015"/>
    </source>
</evidence>
<comment type="similarity">
    <text evidence="1">Belongs to the LysR transcriptional regulatory family.</text>
</comment>
<dbReference type="SUPFAM" id="SSF46785">
    <property type="entry name" value="Winged helix' DNA-binding domain"/>
    <property type="match status" value="1"/>
</dbReference>
<evidence type="ECO:0000313" key="6">
    <source>
        <dbReference type="EMBL" id="KAA1004877.1"/>
    </source>
</evidence>
<keyword evidence="7" id="KW-1185">Reference proteome</keyword>
<dbReference type="EMBL" id="VTUZ01000025">
    <property type="protein sequence ID" value="KAA1004877.1"/>
    <property type="molecule type" value="Genomic_DNA"/>
</dbReference>
<evidence type="ECO:0000313" key="7">
    <source>
        <dbReference type="Proteomes" id="UP000325273"/>
    </source>
</evidence>
<keyword evidence="3" id="KW-0238">DNA-binding</keyword>
<name>A0A5B0GN84_9BURK</name>
<evidence type="ECO:0000256" key="4">
    <source>
        <dbReference type="ARBA" id="ARBA00023163"/>
    </source>
</evidence>
<proteinExistence type="inferred from homology"/>
<sequence>MNLLTLDLNLLLVFDSILRTRSTTLAAEELSLTQSAVSNALKRLRISFDDPLFVKTKDGMLPTSLAEGLADHVSAGLASFRQAVETKSNFDPQTSDRSFTIYMSDLGQMVFMPKLISHLASAAPNIRIVTVDAMPKDAQNAMSTGEIDLAIGLFMSFDPGFHQQRLFREYYVAIVREGHPTISTALSLRRFLDARHAVYKPTAGSHALFEEAVEGVFEKNGRARQVAVRLAHSLGLSQMITASDLLVCVPSRLANAFNGYASVRVFPLPFEAPTFDISQLWHDRCHRDAGHRWLRSTVASLFVSLSGHQAAGQNL</sequence>
<evidence type="ECO:0000259" key="5">
    <source>
        <dbReference type="PROSITE" id="PS50931"/>
    </source>
</evidence>
<keyword evidence="2" id="KW-0805">Transcription regulation</keyword>
<dbReference type="InterPro" id="IPR050389">
    <property type="entry name" value="LysR-type_TF"/>
</dbReference>
<dbReference type="InterPro" id="IPR005119">
    <property type="entry name" value="LysR_subst-bd"/>
</dbReference>
<reference evidence="6 7" key="1">
    <citation type="submission" date="2019-08" db="EMBL/GenBank/DDBJ databases">
        <title>Paraburkholderia sp. DCY113.</title>
        <authorList>
            <person name="Kang J."/>
        </authorList>
    </citation>
    <scope>NUCLEOTIDE SEQUENCE [LARGE SCALE GENOMIC DNA]</scope>
    <source>
        <strain evidence="6 7">DCY113</strain>
    </source>
</reference>
<dbReference type="InterPro" id="IPR036390">
    <property type="entry name" value="WH_DNA-bd_sf"/>
</dbReference>
<dbReference type="Pfam" id="PF00126">
    <property type="entry name" value="HTH_1"/>
    <property type="match status" value="1"/>
</dbReference>
<dbReference type="InterPro" id="IPR000847">
    <property type="entry name" value="LysR_HTH_N"/>
</dbReference>
<dbReference type="PROSITE" id="PS50931">
    <property type="entry name" value="HTH_LYSR"/>
    <property type="match status" value="1"/>
</dbReference>
<dbReference type="Pfam" id="PF03466">
    <property type="entry name" value="LysR_substrate"/>
    <property type="match status" value="1"/>
</dbReference>
<dbReference type="GO" id="GO:0003677">
    <property type="term" value="F:DNA binding"/>
    <property type="evidence" value="ECO:0007669"/>
    <property type="project" value="UniProtKB-KW"/>
</dbReference>
<comment type="caution">
    <text evidence="6">The sequence shown here is derived from an EMBL/GenBank/DDBJ whole genome shotgun (WGS) entry which is preliminary data.</text>
</comment>
<feature type="domain" description="HTH lysR-type" evidence="5">
    <location>
        <begin position="6"/>
        <end position="63"/>
    </location>
</feature>
<gene>
    <name evidence="6" type="ORF">FVF58_30645</name>
</gene>